<dbReference type="OMA" id="CMLERNF"/>
<evidence type="ECO:0008006" key="4">
    <source>
        <dbReference type="Google" id="ProtNLM"/>
    </source>
</evidence>
<dbReference type="OrthoDB" id="5525680at2759"/>
<keyword evidence="1" id="KW-0812">Transmembrane</keyword>
<keyword evidence="1" id="KW-1133">Transmembrane helix</keyword>
<evidence type="ECO:0000313" key="3">
    <source>
        <dbReference type="Proteomes" id="UP000092993"/>
    </source>
</evidence>
<dbReference type="Proteomes" id="UP000092993">
    <property type="component" value="Unassembled WGS sequence"/>
</dbReference>
<dbReference type="EMBL" id="LUGG01000006">
    <property type="protein sequence ID" value="OBZ73601.1"/>
    <property type="molecule type" value="Genomic_DNA"/>
</dbReference>
<feature type="transmembrane region" description="Helical" evidence="1">
    <location>
        <begin position="61"/>
        <end position="85"/>
    </location>
</feature>
<reference evidence="2 3" key="1">
    <citation type="submission" date="2016-03" db="EMBL/GenBank/DDBJ databases">
        <title>Whole genome sequencing of Grifola frondosa 9006-11.</title>
        <authorList>
            <person name="Min B."/>
            <person name="Park H."/>
            <person name="Kim J.-G."/>
            <person name="Cho H."/>
            <person name="Oh Y.-L."/>
            <person name="Kong W.-S."/>
            <person name="Choi I.-G."/>
        </authorList>
    </citation>
    <scope>NUCLEOTIDE SEQUENCE [LARGE SCALE GENOMIC DNA]</scope>
    <source>
        <strain evidence="2 3">9006-11</strain>
    </source>
</reference>
<feature type="transmembrane region" description="Helical" evidence="1">
    <location>
        <begin position="22"/>
        <end position="41"/>
    </location>
</feature>
<evidence type="ECO:0000256" key="1">
    <source>
        <dbReference type="SAM" id="Phobius"/>
    </source>
</evidence>
<evidence type="ECO:0000313" key="2">
    <source>
        <dbReference type="EMBL" id="OBZ73601.1"/>
    </source>
</evidence>
<keyword evidence="1" id="KW-0472">Membrane</keyword>
<protein>
    <recommendedName>
        <fullName evidence="4">DUF202 domain-containing protein</fullName>
    </recommendedName>
</protein>
<comment type="caution">
    <text evidence="2">The sequence shown here is derived from an EMBL/GenBank/DDBJ whole genome shotgun (WGS) entry which is preliminary data.</text>
</comment>
<proteinExistence type="predicted"/>
<name>A0A1C7M9M9_GRIFR</name>
<accession>A0A1C7M9M9</accession>
<dbReference type="AlphaFoldDB" id="A0A1C7M9M9"/>
<gene>
    <name evidence="2" type="ORF">A0H81_06137</name>
</gene>
<sequence>MPIEHPNTVSAARDYAMLERNLLSHIRLAVLLSLSSSSLLLHARLPSSSNPASGQTPRTNAGLAIAIVEVTAALTAISAGVWEYYQGYKDMREMRGFLAASK</sequence>
<keyword evidence="3" id="KW-1185">Reference proteome</keyword>
<organism evidence="2 3">
    <name type="scientific">Grifola frondosa</name>
    <name type="common">Maitake</name>
    <name type="synonym">Polyporus frondosus</name>
    <dbReference type="NCBI Taxonomy" id="5627"/>
    <lineage>
        <taxon>Eukaryota</taxon>
        <taxon>Fungi</taxon>
        <taxon>Dikarya</taxon>
        <taxon>Basidiomycota</taxon>
        <taxon>Agaricomycotina</taxon>
        <taxon>Agaricomycetes</taxon>
        <taxon>Polyporales</taxon>
        <taxon>Grifolaceae</taxon>
        <taxon>Grifola</taxon>
    </lineage>
</organism>